<comment type="caution">
    <text evidence="2">The sequence shown here is derived from an EMBL/GenBank/DDBJ whole genome shotgun (WGS) entry which is preliminary data.</text>
</comment>
<feature type="compositionally biased region" description="Basic and acidic residues" evidence="1">
    <location>
        <begin position="35"/>
        <end position="53"/>
    </location>
</feature>
<feature type="region of interest" description="Disordered" evidence="1">
    <location>
        <begin position="1"/>
        <end position="119"/>
    </location>
</feature>
<gene>
    <name evidence="2" type="ORF">MES5069_550246</name>
</gene>
<evidence type="ECO:0000313" key="2">
    <source>
        <dbReference type="EMBL" id="CAH2407286.1"/>
    </source>
</evidence>
<proteinExistence type="predicted"/>
<dbReference type="Proteomes" id="UP001153050">
    <property type="component" value="Unassembled WGS sequence"/>
</dbReference>
<evidence type="ECO:0000256" key="1">
    <source>
        <dbReference type="SAM" id="MobiDB-lite"/>
    </source>
</evidence>
<keyword evidence="3" id="KW-1185">Reference proteome</keyword>
<reference evidence="2 3" key="1">
    <citation type="submission" date="2022-03" db="EMBL/GenBank/DDBJ databases">
        <authorList>
            <person name="Brunel B."/>
        </authorList>
    </citation>
    <scope>NUCLEOTIDE SEQUENCE [LARGE SCALE GENOMIC DNA]</scope>
    <source>
        <strain evidence="2">STM5069sample</strain>
    </source>
</reference>
<accession>A0ABM9ED97</accession>
<dbReference type="EMBL" id="CAKXZT010000152">
    <property type="protein sequence ID" value="CAH2407286.1"/>
    <property type="molecule type" value="Genomic_DNA"/>
</dbReference>
<feature type="compositionally biased region" description="Basic and acidic residues" evidence="1">
    <location>
        <begin position="66"/>
        <end position="78"/>
    </location>
</feature>
<organism evidence="2 3">
    <name type="scientific">Mesorhizobium escarrei</name>
    <dbReference type="NCBI Taxonomy" id="666018"/>
    <lineage>
        <taxon>Bacteria</taxon>
        <taxon>Pseudomonadati</taxon>
        <taxon>Pseudomonadota</taxon>
        <taxon>Alphaproteobacteria</taxon>
        <taxon>Hyphomicrobiales</taxon>
        <taxon>Phyllobacteriaceae</taxon>
        <taxon>Mesorhizobium</taxon>
    </lineage>
</organism>
<protein>
    <submittedName>
        <fullName evidence="2">Uncharacterized protein</fullName>
    </submittedName>
</protein>
<evidence type="ECO:0000313" key="3">
    <source>
        <dbReference type="Proteomes" id="UP001153050"/>
    </source>
</evidence>
<sequence length="119" mass="13295">MPRSCPLLRCAPVRGQASPARRLPLEPSSGTETNQPKEKTMTNKRNTETKSEPKMPIYHAYTVGDGKGRPEGFLDPHRLVLRPRPRLRAERSSSTPCRSTDASSFAHRRPTSRRPTCGS</sequence>
<name>A0ABM9ED97_9HYPH</name>